<dbReference type="Gene3D" id="3.40.50.10140">
    <property type="entry name" value="Toll/interleukin-1 receptor homology (TIR) domain"/>
    <property type="match status" value="1"/>
</dbReference>
<keyword evidence="3" id="KW-0611">Plant defense</keyword>
<dbReference type="SUPFAM" id="SSF52058">
    <property type="entry name" value="L domain-like"/>
    <property type="match status" value="1"/>
</dbReference>
<evidence type="ECO:0000313" key="6">
    <source>
        <dbReference type="Proteomes" id="UP000806378"/>
    </source>
</evidence>
<dbReference type="Gene3D" id="3.40.50.300">
    <property type="entry name" value="P-loop containing nucleotide triphosphate hydrolases"/>
    <property type="match status" value="1"/>
</dbReference>
<dbReference type="PRINTS" id="PR00364">
    <property type="entry name" value="DISEASERSIST"/>
</dbReference>
<evidence type="ECO:0000256" key="1">
    <source>
        <dbReference type="ARBA" id="ARBA00022614"/>
    </source>
</evidence>
<dbReference type="InterPro" id="IPR055414">
    <property type="entry name" value="LRR_R13L4/SHOC2-like"/>
</dbReference>
<dbReference type="SUPFAM" id="SSF52047">
    <property type="entry name" value="RNI-like"/>
    <property type="match status" value="1"/>
</dbReference>
<keyword evidence="2" id="KW-0677">Repeat</keyword>
<dbReference type="Pfam" id="PF00931">
    <property type="entry name" value="NB-ARC"/>
    <property type="match status" value="1"/>
</dbReference>
<dbReference type="SMART" id="SM00369">
    <property type="entry name" value="LRR_TYP"/>
    <property type="match status" value="6"/>
</dbReference>
<dbReference type="Gene3D" id="1.10.8.430">
    <property type="entry name" value="Helical domain of apoptotic protease-activating factors"/>
    <property type="match status" value="1"/>
</dbReference>
<dbReference type="GO" id="GO:0051707">
    <property type="term" value="P:response to other organism"/>
    <property type="evidence" value="ECO:0007669"/>
    <property type="project" value="UniProtKB-ARBA"/>
</dbReference>
<dbReference type="Pfam" id="PF23598">
    <property type="entry name" value="LRR_14"/>
    <property type="match status" value="1"/>
</dbReference>
<dbReference type="SUPFAM" id="SSF52200">
    <property type="entry name" value="Toll/Interleukin receptor TIR domain"/>
    <property type="match status" value="1"/>
</dbReference>
<name>A0A8T0CJM5_CORYI</name>
<dbReference type="AlphaFoldDB" id="A0A8T0CJM5"/>
<gene>
    <name evidence="5" type="ORF">BT93_L2414</name>
</gene>
<feature type="domain" description="TIR" evidence="4">
    <location>
        <begin position="12"/>
        <end position="172"/>
    </location>
</feature>
<dbReference type="SUPFAM" id="SSF52540">
    <property type="entry name" value="P-loop containing nucleoside triphosphate hydrolases"/>
    <property type="match status" value="1"/>
</dbReference>
<evidence type="ECO:0000256" key="2">
    <source>
        <dbReference type="ARBA" id="ARBA00022737"/>
    </source>
</evidence>
<dbReference type="InterPro" id="IPR002182">
    <property type="entry name" value="NB-ARC"/>
</dbReference>
<evidence type="ECO:0000313" key="5">
    <source>
        <dbReference type="EMBL" id="KAF7847960.1"/>
    </source>
</evidence>
<dbReference type="InterPro" id="IPR044974">
    <property type="entry name" value="Disease_R_plants"/>
</dbReference>
<keyword evidence="6" id="KW-1185">Reference proteome</keyword>
<dbReference type="PANTHER" id="PTHR11017:SF570">
    <property type="entry name" value="DISEASE RESISTANCE PROTEIN (TIR-NBS CLASS)-RELATED"/>
    <property type="match status" value="1"/>
</dbReference>
<dbReference type="PANTHER" id="PTHR11017">
    <property type="entry name" value="LEUCINE-RICH REPEAT-CONTAINING PROTEIN"/>
    <property type="match status" value="1"/>
</dbReference>
<organism evidence="5 6">
    <name type="scientific">Corymbia citriodora subsp. variegata</name>
    <dbReference type="NCBI Taxonomy" id="360336"/>
    <lineage>
        <taxon>Eukaryota</taxon>
        <taxon>Viridiplantae</taxon>
        <taxon>Streptophyta</taxon>
        <taxon>Embryophyta</taxon>
        <taxon>Tracheophyta</taxon>
        <taxon>Spermatophyta</taxon>
        <taxon>Magnoliopsida</taxon>
        <taxon>eudicotyledons</taxon>
        <taxon>Gunneridae</taxon>
        <taxon>Pentapetalae</taxon>
        <taxon>rosids</taxon>
        <taxon>malvids</taxon>
        <taxon>Myrtales</taxon>
        <taxon>Myrtaceae</taxon>
        <taxon>Myrtoideae</taxon>
        <taxon>Eucalypteae</taxon>
        <taxon>Corymbia</taxon>
    </lineage>
</organism>
<evidence type="ECO:0000256" key="3">
    <source>
        <dbReference type="ARBA" id="ARBA00022821"/>
    </source>
</evidence>
<dbReference type="InterPro" id="IPR000157">
    <property type="entry name" value="TIR_dom"/>
</dbReference>
<dbReference type="InterPro" id="IPR003591">
    <property type="entry name" value="Leu-rich_rpt_typical-subtyp"/>
</dbReference>
<dbReference type="Proteomes" id="UP000806378">
    <property type="component" value="Unassembled WGS sequence"/>
</dbReference>
<dbReference type="InterPro" id="IPR032675">
    <property type="entry name" value="LRR_dom_sf"/>
</dbReference>
<dbReference type="PROSITE" id="PS50104">
    <property type="entry name" value="TIR"/>
    <property type="match status" value="1"/>
</dbReference>
<dbReference type="EMBL" id="MU090387">
    <property type="protein sequence ID" value="KAF7847960.1"/>
    <property type="molecule type" value="Genomic_DNA"/>
</dbReference>
<dbReference type="GO" id="GO:0007165">
    <property type="term" value="P:signal transduction"/>
    <property type="evidence" value="ECO:0007669"/>
    <property type="project" value="InterPro"/>
</dbReference>
<dbReference type="Gramene" id="rna-gnl|WGS:JABURB|Cocit.L2414.1">
    <property type="protein sequence ID" value="cds-KAF7847960.1"/>
    <property type="gene ID" value="gene-BT93_L2414"/>
</dbReference>
<dbReference type="Pfam" id="PF23282">
    <property type="entry name" value="WHD_ROQ1"/>
    <property type="match status" value="1"/>
</dbReference>
<dbReference type="Pfam" id="PF01582">
    <property type="entry name" value="TIR"/>
    <property type="match status" value="1"/>
</dbReference>
<sequence length="1012" mass="115870">MDGSDAQSSQGAEFEVFLSFRGPDTRMNFADCLYHALDRAGICVFRDDEEIRKGEEIEGQLKRAIETSSICIPIFSKNYAVSAWCLRELAYMVDRKAIILPVFFDVKPRDAKLKTKLYQDPLQKHEEKYGCEVVQRWKEALEKVAGMRGWNLKDNGHDELIKSMVAEVSIKLNKRDKNLPDHLVGIQDRVKDVMRLLDEGSLDVRYLTTLARVIFNQIYSQFHGCSFLSGVQEATKDGKIVQLQKQLLSELLNFKPVKIFDFDARINQIKWKFRQKKVLIVLDDLDEWDQLSKLAAMGDWFGLGSRIIITTRDTNNMAIEEYNIYQMTEFKHAFGMDSPPHDYDDISCNITSMTSGLPLALEVIGCSLYHKRKPIWKEMLKKLEIYPYYMWKALDFYPKIEINFLIDASLIKIDDDDRLLMHDLLRDIGREIVQQEDLKVYGKHSRLWQPKIALEEVLKTRMANRDLKVMHLIRCYLLTTPDFSICLKLRILVFAEHCPESPQIDSSIGKLERLKRLEIIAARIQQSKLSGSPHFDFCIMPFAMCHLKNLSTLKLERQCMQELHPSIGELASLTCLSLKYCYHLRKLPNSIGKLRSLLELNLSVTRIKKLPNSIGDLKVLEKMNLGWSKIMGLPNSIGGLESLLDLNLEHSKITALPAFIGYLKRLKRLFMAFSKIRELPNSIGDLKNLEELHLGHTKLTELPNSIGVLESLLTLDLWKLKITVLPASIGYLKRLKRLCMYFSKIKELPNSIGDLKSLEMLELGWTHIMRLNMSRGQIRELPKAIGMLENLEMLAYHDSSNMDMTLPPQLLRLFLSCNDLGSLPRLPLSLSDLTLMGVKSPIIRPLSSELRYLSHLTLSECGSREIVIEQLESLRSLGVHDCKSLVTLALSSLGRLEVLEIKCCPQLIEIRHLGEMELPKLSKLHKLGGLTVSDCRSLQCLPDLPNSLLSIWNWSSTETSPERSKHSLLRILNLSHCESLQGSIPNLWRREIHACPLVGESGDVLDSCWRCS</sequence>
<accession>A0A8T0CJM5</accession>
<dbReference type="OrthoDB" id="1357022at2759"/>
<comment type="caution">
    <text evidence="5">The sequence shown here is derived from an EMBL/GenBank/DDBJ whole genome shotgun (WGS) entry which is preliminary data.</text>
</comment>
<proteinExistence type="predicted"/>
<keyword evidence="1" id="KW-0433">Leucine-rich repeat</keyword>
<reference evidence="5" key="1">
    <citation type="submission" date="2020-05" db="EMBL/GenBank/DDBJ databases">
        <title>WGS assembly of Corymbia citriodora subspecies variegata.</title>
        <authorList>
            <person name="Barry K."/>
            <person name="Hundley H."/>
            <person name="Shu S."/>
            <person name="Jenkins J."/>
            <person name="Grimwood J."/>
            <person name="Baten A."/>
        </authorList>
    </citation>
    <scope>NUCLEOTIDE SEQUENCE</scope>
    <source>
        <strain evidence="5">CV2-018</strain>
    </source>
</reference>
<protein>
    <recommendedName>
        <fullName evidence="4">TIR domain-containing protein</fullName>
    </recommendedName>
</protein>
<dbReference type="GO" id="GO:0006952">
    <property type="term" value="P:defense response"/>
    <property type="evidence" value="ECO:0007669"/>
    <property type="project" value="UniProtKB-KW"/>
</dbReference>
<dbReference type="SMART" id="SM00255">
    <property type="entry name" value="TIR"/>
    <property type="match status" value="1"/>
</dbReference>
<dbReference type="InterPro" id="IPR042197">
    <property type="entry name" value="Apaf_helical"/>
</dbReference>
<dbReference type="InterPro" id="IPR027417">
    <property type="entry name" value="P-loop_NTPase"/>
</dbReference>
<dbReference type="InterPro" id="IPR058192">
    <property type="entry name" value="WHD_ROQ1-like"/>
</dbReference>
<dbReference type="Gene3D" id="3.80.10.10">
    <property type="entry name" value="Ribonuclease Inhibitor"/>
    <property type="match status" value="3"/>
</dbReference>
<dbReference type="GO" id="GO:0043531">
    <property type="term" value="F:ADP binding"/>
    <property type="evidence" value="ECO:0007669"/>
    <property type="project" value="InterPro"/>
</dbReference>
<dbReference type="InterPro" id="IPR035897">
    <property type="entry name" value="Toll_tir_struct_dom_sf"/>
</dbReference>
<evidence type="ECO:0000259" key="4">
    <source>
        <dbReference type="PROSITE" id="PS50104"/>
    </source>
</evidence>